<dbReference type="Proteomes" id="UP000185557">
    <property type="component" value="Unassembled WGS sequence"/>
</dbReference>
<accession>A0A1U7JBG2</accession>
<keyword evidence="2" id="KW-1133">Transmembrane helix</keyword>
<dbReference type="STRING" id="549789.NIES30_03300"/>
<dbReference type="PANTHER" id="PTHR44825">
    <property type="match status" value="1"/>
</dbReference>
<keyword evidence="2" id="KW-0472">Membrane</keyword>
<dbReference type="EMBL" id="MRCG01000001">
    <property type="protein sequence ID" value="OKH51107.1"/>
    <property type="molecule type" value="Genomic_DNA"/>
</dbReference>
<dbReference type="Gene3D" id="1.10.287.110">
    <property type="entry name" value="DnaJ domain"/>
    <property type="match status" value="1"/>
</dbReference>
<feature type="region of interest" description="Disordered" evidence="1">
    <location>
        <begin position="174"/>
        <end position="202"/>
    </location>
</feature>
<keyword evidence="2" id="KW-0812">Transmembrane</keyword>
<feature type="transmembrane region" description="Helical" evidence="2">
    <location>
        <begin position="118"/>
        <end position="140"/>
    </location>
</feature>
<dbReference type="Pfam" id="PF00226">
    <property type="entry name" value="DnaJ"/>
    <property type="match status" value="1"/>
</dbReference>
<name>A0A1U7JBG2_9CYAN</name>
<evidence type="ECO:0000313" key="5">
    <source>
        <dbReference type="Proteomes" id="UP000185557"/>
    </source>
</evidence>
<dbReference type="InterPro" id="IPR036869">
    <property type="entry name" value="J_dom_sf"/>
</dbReference>
<organism evidence="4 5">
    <name type="scientific">Phormidium tenue NIES-30</name>
    <dbReference type="NCBI Taxonomy" id="549789"/>
    <lineage>
        <taxon>Bacteria</taxon>
        <taxon>Bacillati</taxon>
        <taxon>Cyanobacteriota</taxon>
        <taxon>Cyanophyceae</taxon>
        <taxon>Oscillatoriophycideae</taxon>
        <taxon>Oscillatoriales</taxon>
        <taxon>Oscillatoriaceae</taxon>
        <taxon>Phormidium</taxon>
    </lineage>
</organism>
<comment type="caution">
    <text evidence="4">The sequence shown here is derived from an EMBL/GenBank/DDBJ whole genome shotgun (WGS) entry which is preliminary data.</text>
</comment>
<gene>
    <name evidence="4" type="ORF">NIES30_03300</name>
</gene>
<proteinExistence type="predicted"/>
<dbReference type="SUPFAM" id="SSF46565">
    <property type="entry name" value="Chaperone J-domain"/>
    <property type="match status" value="1"/>
</dbReference>
<dbReference type="SMART" id="SM00271">
    <property type="entry name" value="DnaJ"/>
    <property type="match status" value="1"/>
</dbReference>
<dbReference type="InterPro" id="IPR001623">
    <property type="entry name" value="DnaJ_domain"/>
</dbReference>
<dbReference type="RefSeq" id="WP_073606918.1">
    <property type="nucleotide sequence ID" value="NZ_MRCG01000001.1"/>
</dbReference>
<dbReference type="OrthoDB" id="9779889at2"/>
<evidence type="ECO:0000256" key="1">
    <source>
        <dbReference type="SAM" id="MobiDB-lite"/>
    </source>
</evidence>
<evidence type="ECO:0000256" key="2">
    <source>
        <dbReference type="SAM" id="Phobius"/>
    </source>
</evidence>
<dbReference type="InterPro" id="IPR052763">
    <property type="entry name" value="DnaJ_C4"/>
</dbReference>
<feature type="domain" description="J" evidence="3">
    <location>
        <begin position="10"/>
        <end position="76"/>
    </location>
</feature>
<reference evidence="4 5" key="1">
    <citation type="submission" date="2016-11" db="EMBL/GenBank/DDBJ databases">
        <title>Draft Genome Sequences of Nine Cyanobacterial Strains from Diverse Habitats.</title>
        <authorList>
            <person name="Zhu T."/>
            <person name="Hou S."/>
            <person name="Lu X."/>
            <person name="Hess W.R."/>
        </authorList>
    </citation>
    <scope>NUCLEOTIDE SEQUENCE [LARGE SCALE GENOMIC DNA]</scope>
    <source>
        <strain evidence="4 5">NIES-30</strain>
    </source>
</reference>
<dbReference type="PRINTS" id="PR00625">
    <property type="entry name" value="JDOMAIN"/>
</dbReference>
<dbReference type="AlphaFoldDB" id="A0A1U7JBG2"/>
<protein>
    <recommendedName>
        <fullName evidence="3">J domain-containing protein</fullName>
    </recommendedName>
</protein>
<dbReference type="PROSITE" id="PS50076">
    <property type="entry name" value="DNAJ_2"/>
    <property type="match status" value="1"/>
</dbReference>
<dbReference type="PANTHER" id="PTHR44825:SF1">
    <property type="entry name" value="DNAJ HOMOLOG SUBFAMILY C MEMBER 4"/>
    <property type="match status" value="1"/>
</dbReference>
<sequence length="202" mass="22363">MPDANPRPKTHYDQLGVKPTASPQQIRRAFRDLSKLYHPDTTDLPATEATEKFQQLNEAYAILSSPDRRWTYDQKVGYSRISVMQPLEPLSRPAALQRREPANMYLDPTDRPLSAGEIFALFILGITFVACLALVVTVSLTRGDYTANLETLPMQSSPDIEVIPDLQSEAEFSAGDTSLKAPSLPKALPSPRSLPSAPPTWL</sequence>
<keyword evidence="5" id="KW-1185">Reference proteome</keyword>
<evidence type="ECO:0000313" key="4">
    <source>
        <dbReference type="EMBL" id="OKH51107.1"/>
    </source>
</evidence>
<feature type="compositionally biased region" description="Low complexity" evidence="1">
    <location>
        <begin position="178"/>
        <end position="195"/>
    </location>
</feature>
<evidence type="ECO:0000259" key="3">
    <source>
        <dbReference type="PROSITE" id="PS50076"/>
    </source>
</evidence>
<dbReference type="CDD" id="cd06257">
    <property type="entry name" value="DnaJ"/>
    <property type="match status" value="1"/>
</dbReference>